<gene>
    <name evidence="1" type="ORF">SLEP1_g40397</name>
</gene>
<dbReference type="Gene3D" id="3.80.10.10">
    <property type="entry name" value="Ribonuclease Inhibitor"/>
    <property type="match status" value="1"/>
</dbReference>
<dbReference type="EMBL" id="BPVZ01000092">
    <property type="protein sequence ID" value="GKV31729.1"/>
    <property type="molecule type" value="Genomic_DNA"/>
</dbReference>
<organism evidence="1 2">
    <name type="scientific">Rubroshorea leprosula</name>
    <dbReference type="NCBI Taxonomy" id="152421"/>
    <lineage>
        <taxon>Eukaryota</taxon>
        <taxon>Viridiplantae</taxon>
        <taxon>Streptophyta</taxon>
        <taxon>Embryophyta</taxon>
        <taxon>Tracheophyta</taxon>
        <taxon>Spermatophyta</taxon>
        <taxon>Magnoliopsida</taxon>
        <taxon>eudicotyledons</taxon>
        <taxon>Gunneridae</taxon>
        <taxon>Pentapetalae</taxon>
        <taxon>rosids</taxon>
        <taxon>malvids</taxon>
        <taxon>Malvales</taxon>
        <taxon>Dipterocarpaceae</taxon>
        <taxon>Rubroshorea</taxon>
    </lineage>
</organism>
<dbReference type="SMART" id="SM00367">
    <property type="entry name" value="LRR_CC"/>
    <property type="match status" value="1"/>
</dbReference>
<comment type="caution">
    <text evidence="1">The sequence shown here is derived from an EMBL/GenBank/DDBJ whole genome shotgun (WGS) entry which is preliminary data.</text>
</comment>
<reference evidence="1 2" key="1">
    <citation type="journal article" date="2021" name="Commun. Biol.">
        <title>The genome of Shorea leprosula (Dipterocarpaceae) highlights the ecological relevance of drought in aseasonal tropical rainforests.</title>
        <authorList>
            <person name="Ng K.K.S."/>
            <person name="Kobayashi M.J."/>
            <person name="Fawcett J.A."/>
            <person name="Hatakeyama M."/>
            <person name="Paape T."/>
            <person name="Ng C.H."/>
            <person name="Ang C.C."/>
            <person name="Tnah L.H."/>
            <person name="Lee C.T."/>
            <person name="Nishiyama T."/>
            <person name="Sese J."/>
            <person name="O'Brien M.J."/>
            <person name="Copetti D."/>
            <person name="Mohd Noor M.I."/>
            <person name="Ong R.C."/>
            <person name="Putra M."/>
            <person name="Sireger I.Z."/>
            <person name="Indrioko S."/>
            <person name="Kosugi Y."/>
            <person name="Izuno A."/>
            <person name="Isagi Y."/>
            <person name="Lee S.L."/>
            <person name="Shimizu K.K."/>
        </authorList>
    </citation>
    <scope>NUCLEOTIDE SEQUENCE [LARGE SCALE GENOMIC DNA]</scope>
    <source>
        <strain evidence="1">214</strain>
    </source>
</reference>
<sequence length="129" mass="14479">MVSVPFIIEIPPHLHTDRREKGEETESDRRSVKKIKMEKETDLVRLCLEAACKSKESVEKWPSQGELSNACLLTLRNLSFSASSIAASSFLPCSRMTNLKEVDLSRCMKVTDAGVSHLVSISTLEKLWI</sequence>
<dbReference type="AlphaFoldDB" id="A0AAV5L3F4"/>
<name>A0AAV5L3F4_9ROSI</name>
<dbReference type="SUPFAM" id="SSF52047">
    <property type="entry name" value="RNI-like"/>
    <property type="match status" value="1"/>
</dbReference>
<evidence type="ECO:0000313" key="2">
    <source>
        <dbReference type="Proteomes" id="UP001054252"/>
    </source>
</evidence>
<evidence type="ECO:0000313" key="1">
    <source>
        <dbReference type="EMBL" id="GKV31729.1"/>
    </source>
</evidence>
<keyword evidence="2" id="KW-1185">Reference proteome</keyword>
<protein>
    <submittedName>
        <fullName evidence="1">Uncharacterized protein</fullName>
    </submittedName>
</protein>
<accession>A0AAV5L3F4</accession>
<proteinExistence type="predicted"/>
<dbReference type="InterPro" id="IPR006553">
    <property type="entry name" value="Leu-rich_rpt_Cys-con_subtyp"/>
</dbReference>
<dbReference type="Proteomes" id="UP001054252">
    <property type="component" value="Unassembled WGS sequence"/>
</dbReference>
<dbReference type="InterPro" id="IPR032675">
    <property type="entry name" value="LRR_dom_sf"/>
</dbReference>